<feature type="compositionally biased region" description="Basic residues" evidence="5">
    <location>
        <begin position="1"/>
        <end position="13"/>
    </location>
</feature>
<dbReference type="AlphaFoldDB" id="A0A9Q5HV34"/>
<dbReference type="GO" id="GO:0000027">
    <property type="term" value="P:ribosomal large subunit assembly"/>
    <property type="evidence" value="ECO:0007669"/>
    <property type="project" value="InterPro"/>
</dbReference>
<evidence type="ECO:0000313" key="7">
    <source>
        <dbReference type="EMBL" id="OCB86558.1"/>
    </source>
</evidence>
<dbReference type="PANTHER" id="PTHR12728:SF0">
    <property type="entry name" value="RIBOSOME PRODUCTION FACTOR 2 HOMOLOG"/>
    <property type="match status" value="1"/>
</dbReference>
<evidence type="ECO:0000256" key="2">
    <source>
        <dbReference type="ARBA" id="ARBA00010782"/>
    </source>
</evidence>
<organism evidence="7 8">
    <name type="scientific">Sanghuangporus baumii</name>
    <name type="common">Phellinus baumii</name>
    <dbReference type="NCBI Taxonomy" id="108892"/>
    <lineage>
        <taxon>Eukaryota</taxon>
        <taxon>Fungi</taxon>
        <taxon>Dikarya</taxon>
        <taxon>Basidiomycota</taxon>
        <taxon>Agaricomycotina</taxon>
        <taxon>Agaricomycetes</taxon>
        <taxon>Hymenochaetales</taxon>
        <taxon>Hymenochaetaceae</taxon>
        <taxon>Sanghuangporus</taxon>
    </lineage>
</organism>
<name>A0A9Q5HV34_SANBA</name>
<evidence type="ECO:0000256" key="3">
    <source>
        <dbReference type="ARBA" id="ARBA00023242"/>
    </source>
</evidence>
<feature type="region of interest" description="Disordered" evidence="5">
    <location>
        <begin position="291"/>
        <end position="339"/>
    </location>
</feature>
<accession>A0A9Q5HV34</accession>
<gene>
    <name evidence="7" type="ORF">A7U60_g6454</name>
</gene>
<dbReference type="GO" id="GO:0005730">
    <property type="term" value="C:nucleolus"/>
    <property type="evidence" value="ECO:0007669"/>
    <property type="project" value="UniProtKB-SubCell"/>
</dbReference>
<evidence type="ECO:0000313" key="8">
    <source>
        <dbReference type="Proteomes" id="UP000757232"/>
    </source>
</evidence>
<evidence type="ECO:0000256" key="5">
    <source>
        <dbReference type="SAM" id="MobiDB-lite"/>
    </source>
</evidence>
<evidence type="ECO:0000259" key="6">
    <source>
        <dbReference type="PROSITE" id="PS50833"/>
    </source>
</evidence>
<dbReference type="SMART" id="SM00879">
    <property type="entry name" value="Brix"/>
    <property type="match status" value="1"/>
</dbReference>
<dbReference type="GO" id="GO:0000463">
    <property type="term" value="P:maturation of LSU-rRNA from tricistronic rRNA transcript (SSU-rRNA, 5.8S rRNA, LSU-rRNA)"/>
    <property type="evidence" value="ECO:0007669"/>
    <property type="project" value="TreeGrafter"/>
</dbReference>
<comment type="similarity">
    <text evidence="2 4">Belongs to the RPF2 family.</text>
</comment>
<dbReference type="Pfam" id="PF04427">
    <property type="entry name" value="Brix"/>
    <property type="match status" value="1"/>
</dbReference>
<proteinExistence type="inferred from homology"/>
<comment type="subcellular location">
    <subcellularLocation>
        <location evidence="1 4">Nucleus</location>
        <location evidence="1 4">Nucleolus</location>
    </subcellularLocation>
</comment>
<dbReference type="OrthoDB" id="407658at2759"/>
<reference evidence="7" key="1">
    <citation type="submission" date="2016-06" db="EMBL/GenBank/DDBJ databases">
        <title>Draft Genome sequence of the fungus Inonotus baumii.</title>
        <authorList>
            <person name="Zhu H."/>
            <person name="Lin W."/>
        </authorList>
    </citation>
    <scope>NUCLEOTIDE SEQUENCE</scope>
    <source>
        <strain evidence="7">821</strain>
    </source>
</reference>
<dbReference type="Proteomes" id="UP000757232">
    <property type="component" value="Unassembled WGS sequence"/>
</dbReference>
<comment type="caution">
    <text evidence="7">The sequence shown here is derived from an EMBL/GenBank/DDBJ whole genome shotgun (WGS) entry which is preliminary data.</text>
</comment>
<keyword evidence="8" id="KW-1185">Reference proteome</keyword>
<dbReference type="GO" id="GO:0019843">
    <property type="term" value="F:rRNA binding"/>
    <property type="evidence" value="ECO:0007669"/>
    <property type="project" value="UniProtKB-UniRule"/>
</dbReference>
<feature type="domain" description="Brix" evidence="6">
    <location>
        <begin position="28"/>
        <end position="252"/>
    </location>
</feature>
<evidence type="ECO:0000256" key="1">
    <source>
        <dbReference type="ARBA" id="ARBA00004604"/>
    </source>
</evidence>
<feature type="compositionally biased region" description="Basic and acidic residues" evidence="5">
    <location>
        <begin position="14"/>
        <end position="24"/>
    </location>
</feature>
<dbReference type="InterPro" id="IPR007109">
    <property type="entry name" value="Brix"/>
</dbReference>
<dbReference type="EMBL" id="LNZH02000201">
    <property type="protein sequence ID" value="OCB86558.1"/>
    <property type="molecule type" value="Genomic_DNA"/>
</dbReference>
<feature type="region of interest" description="Disordered" evidence="5">
    <location>
        <begin position="1"/>
        <end position="24"/>
    </location>
</feature>
<protein>
    <recommendedName>
        <fullName evidence="4">Ribosome production factor 2 homolog</fullName>
    </recommendedName>
    <alternativeName>
        <fullName evidence="4">Ribosome biogenesis protein RPF2 homolog</fullName>
    </alternativeName>
</protein>
<feature type="compositionally biased region" description="Acidic residues" evidence="5">
    <location>
        <begin position="317"/>
        <end position="330"/>
    </location>
</feature>
<keyword evidence="3 4" id="KW-0539">Nucleus</keyword>
<sequence length="339" mass="37781">MLRVVKPRNARSKRALEGREPKEVEDPRTAVFVKGTSTGEVLNAAMKELMALKRPHAISFSKKNTIRPFEDTSSLEFWADKNDASLFVVAQSTKKRPDGLTFVRMFNNKVLDMIEVGVDKFVSMDEFKTRKATPGHRPLTHFASDLFDTHPRFMQLKSLLLDFFGSEVIDGIHLSGVEHVISVQLAPTPEGLNNVSAILLDSDDSKNLPKVHIRTYTINAVASGTKVPRVELVPMGPCFDLTLRRHQPADPEILKAALKRPKLKKQDVEKGLGNRKKNVEVDEMGDVRGRLHIGKQDLSKLQTKKMKALRDIPVPGEESESDSGSESDEEPSGKRGRAA</sequence>
<dbReference type="PROSITE" id="PS50833">
    <property type="entry name" value="BRIX"/>
    <property type="match status" value="1"/>
</dbReference>
<dbReference type="PANTHER" id="PTHR12728">
    <property type="entry name" value="BRIX DOMAIN CONTAINING PROTEIN"/>
    <property type="match status" value="1"/>
</dbReference>
<evidence type="ECO:0000256" key="4">
    <source>
        <dbReference type="RuleBase" id="RU367086"/>
    </source>
</evidence>
<dbReference type="InterPro" id="IPR039770">
    <property type="entry name" value="Rpf2"/>
</dbReference>